<evidence type="ECO:0000313" key="3">
    <source>
        <dbReference type="EMBL" id="MBL6445541.1"/>
    </source>
</evidence>
<keyword evidence="4" id="KW-1185">Reference proteome</keyword>
<dbReference type="SMART" id="SM00060">
    <property type="entry name" value="FN3"/>
    <property type="match status" value="3"/>
</dbReference>
<dbReference type="InterPro" id="IPR036116">
    <property type="entry name" value="FN3_sf"/>
</dbReference>
<dbReference type="Pfam" id="PF11790">
    <property type="entry name" value="Glyco_hydro_cc"/>
    <property type="match status" value="1"/>
</dbReference>
<dbReference type="Gene3D" id="2.60.40.10">
    <property type="entry name" value="Immunoglobulins"/>
    <property type="match status" value="3"/>
</dbReference>
<feature type="domain" description="Fibronectin type-III" evidence="2">
    <location>
        <begin position="725"/>
        <end position="814"/>
    </location>
</feature>
<dbReference type="CDD" id="cd00063">
    <property type="entry name" value="FN3"/>
    <property type="match status" value="3"/>
</dbReference>
<feature type="domain" description="Fibronectin type-III" evidence="2">
    <location>
        <begin position="635"/>
        <end position="722"/>
    </location>
</feature>
<dbReference type="EMBL" id="JAEUGD010000016">
    <property type="protein sequence ID" value="MBL6445541.1"/>
    <property type="molecule type" value="Genomic_DNA"/>
</dbReference>
<dbReference type="Gene3D" id="3.20.20.80">
    <property type="entry name" value="Glycosidases"/>
    <property type="match status" value="1"/>
</dbReference>
<name>A0A937FZ26_9BACT</name>
<dbReference type="GO" id="GO:0004553">
    <property type="term" value="F:hydrolase activity, hydrolyzing O-glycosyl compounds"/>
    <property type="evidence" value="ECO:0007669"/>
    <property type="project" value="TreeGrafter"/>
</dbReference>
<accession>A0A937FZ26</accession>
<dbReference type="Pfam" id="PF00041">
    <property type="entry name" value="fn3"/>
    <property type="match status" value="2"/>
</dbReference>
<dbReference type="InterPro" id="IPR003961">
    <property type="entry name" value="FN3_dom"/>
</dbReference>
<organism evidence="3 4">
    <name type="scientific">Fulvivirga marina</name>
    <dbReference type="NCBI Taxonomy" id="2494733"/>
    <lineage>
        <taxon>Bacteria</taxon>
        <taxon>Pseudomonadati</taxon>
        <taxon>Bacteroidota</taxon>
        <taxon>Cytophagia</taxon>
        <taxon>Cytophagales</taxon>
        <taxon>Fulvivirgaceae</taxon>
        <taxon>Fulvivirga</taxon>
    </lineage>
</organism>
<dbReference type="NCBIfam" id="TIGR04183">
    <property type="entry name" value="Por_Secre_tail"/>
    <property type="match status" value="1"/>
</dbReference>
<gene>
    <name evidence="3" type="ORF">JMN32_04430</name>
</gene>
<dbReference type="InterPro" id="IPR024655">
    <property type="entry name" value="Asl1_glyco_hydro_catalytic"/>
</dbReference>
<dbReference type="SUPFAM" id="SSF49265">
    <property type="entry name" value="Fibronectin type III"/>
    <property type="match status" value="2"/>
</dbReference>
<dbReference type="PANTHER" id="PTHR12631">
    <property type="entry name" value="ALPHA-L-IDURONIDASE"/>
    <property type="match status" value="1"/>
</dbReference>
<evidence type="ECO:0000313" key="4">
    <source>
        <dbReference type="Proteomes" id="UP000614216"/>
    </source>
</evidence>
<dbReference type="InterPro" id="IPR013783">
    <property type="entry name" value="Ig-like_fold"/>
</dbReference>
<dbReference type="Proteomes" id="UP000614216">
    <property type="component" value="Unassembled WGS sequence"/>
</dbReference>
<evidence type="ECO:0000259" key="2">
    <source>
        <dbReference type="PROSITE" id="PS50853"/>
    </source>
</evidence>
<dbReference type="AlphaFoldDB" id="A0A937FZ26"/>
<keyword evidence="1" id="KW-0732">Signal</keyword>
<sequence length="1017" mass="111798">MKKCNIRSYAILLLLLCYSSITAFGAATFVFNPAQPTAGQTVTVQVTDTSPWAYVDVQATGPNTVNGTWGGVVDNGNGSWTWTWTFSGLQQGSYTVKFYSNNFSELRGQTSLTVAGNGNASFAFTPSQPTAGETVTVQVTDTSPWAYVDVQATGPNTVNGTWGGVVDNGNGSWTWTWTLSGLQQGNYTVGFYSDNFAQLRGQTSLSVSAGSGTTDDAWFQFNPPNPSPGQSVQVKVTSRTGFANINLDVNRNGTNVPATYNTYIPNDDYYDGATHTWVYDLPALQNGVHSITFTADNGSTTAGQTILPVQGRSMRSITPSYFGFNGHFWWTYNCGTVGDRIQRFIDEYQALGAKTIRIGIDWAAVEPSRGSRNYSYFDDILTRFNAAGITVIGLFYTAPAWATEDGSAWGLGKKLNRNEVNAMRATAQDMAQRYPFIHNWEFWNEPHFRSVMTEGEEFAFWFRNFSQAIKGVRSSDKISFGTIITPDSGPHTASFVKNVMSALEGYQPDAISLHPYYGSSVNTTQISQIHNLVPHVPLWITEYGWNNYSEENQTNNLENAITWMQSQSYIEFAIMHMLHDWDETNDTHCDFSDDGPGNERYGLVTLPFYQGQNYHRKQAWYKFRELALGLSACTVPANPTANSITSNSANISWSLVSGASEYQVAYKPSADVSGWLYKTVTSTNTSLTGLNASTEYVYLVRANCSGNWTGWTTNSYFTTLSGCTPPSGLGANSITTSSANVYWASMSGATQYQVAYKPSADVSGWLYKTVTSTSTNLTGLNSSTQYVFVVSAYCPSSGGWTGYSSNGFFTTSGNCHPPIGLGAAASSTYAYLSWTSVANATAYYVAYKPRDYGSWQYQTTGGTTAYVSGLTPLTPYVFVVATYCPSNGWTGYSSNYTFYTSGSLLQSTPDTQARTQTTQPEPPTNDIMEMQKITMDIYPNPVEEGQWVGMTIHMTAEENVEVTLLDHTGRRIEQLMNKKLKRGINNVKFTLHSVKSGMYLVQVVQGAQQETLKLMVK</sequence>
<reference evidence="3" key="1">
    <citation type="submission" date="2021-01" db="EMBL/GenBank/DDBJ databases">
        <title>Fulvivirga kasyanovii gen. nov., sp nov., a novel member of the phylum Bacteroidetes isolated from seawater in a mussel farm.</title>
        <authorList>
            <person name="Zhao L.-H."/>
            <person name="Wang Z.-J."/>
        </authorList>
    </citation>
    <scope>NUCLEOTIDE SEQUENCE</scope>
    <source>
        <strain evidence="3">29W222</strain>
    </source>
</reference>
<dbReference type="Pfam" id="PF18962">
    <property type="entry name" value="Por_Secre_tail"/>
    <property type="match status" value="1"/>
</dbReference>
<dbReference type="PANTHER" id="PTHR12631:SF10">
    <property type="entry name" value="BETA-XYLOSIDASE-LIKE PROTEIN-RELATED"/>
    <property type="match status" value="1"/>
</dbReference>
<evidence type="ECO:0000256" key="1">
    <source>
        <dbReference type="SAM" id="SignalP"/>
    </source>
</evidence>
<dbReference type="RefSeq" id="WP_202855085.1">
    <property type="nucleotide sequence ID" value="NZ_JAEUGD010000016.1"/>
</dbReference>
<feature type="chain" id="PRO_5037427514" evidence="1">
    <location>
        <begin position="26"/>
        <end position="1017"/>
    </location>
</feature>
<dbReference type="SUPFAM" id="SSF51445">
    <property type="entry name" value="(Trans)glycosidases"/>
    <property type="match status" value="1"/>
</dbReference>
<dbReference type="InterPro" id="IPR026444">
    <property type="entry name" value="Secre_tail"/>
</dbReference>
<dbReference type="PROSITE" id="PS50853">
    <property type="entry name" value="FN3"/>
    <property type="match status" value="3"/>
</dbReference>
<protein>
    <submittedName>
        <fullName evidence="3">Fibronectin type III domain-containing protein</fullName>
    </submittedName>
</protein>
<comment type="caution">
    <text evidence="3">The sequence shown here is derived from an EMBL/GenBank/DDBJ whole genome shotgun (WGS) entry which is preliminary data.</text>
</comment>
<proteinExistence type="predicted"/>
<feature type="signal peptide" evidence="1">
    <location>
        <begin position="1"/>
        <end position="25"/>
    </location>
</feature>
<dbReference type="InterPro" id="IPR051923">
    <property type="entry name" value="Glycosyl_Hydrolase_39"/>
</dbReference>
<dbReference type="InterPro" id="IPR017853">
    <property type="entry name" value="GH"/>
</dbReference>
<feature type="domain" description="Fibronectin type-III" evidence="2">
    <location>
        <begin position="817"/>
        <end position="903"/>
    </location>
</feature>